<evidence type="ECO:0000256" key="2">
    <source>
        <dbReference type="ARBA" id="ARBA00022741"/>
    </source>
</evidence>
<dbReference type="RefSeq" id="WP_108107688.1">
    <property type="nucleotide sequence ID" value="NZ_QASN01000020.1"/>
</dbReference>
<evidence type="ECO:0000259" key="5">
    <source>
        <dbReference type="Pfam" id="PF07317"/>
    </source>
</evidence>
<keyword evidence="1" id="KW-0973">c-di-GMP</keyword>
<dbReference type="OrthoDB" id="6746848at2"/>
<feature type="domain" description="Type III secretion system flagellar brake protein YcgR PilZN" evidence="5">
    <location>
        <begin position="17"/>
        <end position="121"/>
    </location>
</feature>
<dbReference type="Proteomes" id="UP000244064">
    <property type="component" value="Unassembled WGS sequence"/>
</dbReference>
<reference evidence="6 7" key="1">
    <citation type="submission" date="2018-04" db="EMBL/GenBank/DDBJ databases">
        <title>Pseudomonas sp. nov., isolated from mangrove soil.</title>
        <authorList>
            <person name="Chen C."/>
        </authorList>
    </citation>
    <scope>NUCLEOTIDE SEQUENCE [LARGE SCALE GENOMIC DNA]</scope>
    <source>
        <strain evidence="6 7">TC-11</strain>
    </source>
</reference>
<evidence type="ECO:0000259" key="4">
    <source>
        <dbReference type="Pfam" id="PF07238"/>
    </source>
</evidence>
<feature type="domain" description="PilZ" evidence="4">
    <location>
        <begin position="124"/>
        <end position="235"/>
    </location>
</feature>
<gene>
    <name evidence="6" type="ORF">DBO85_12910</name>
</gene>
<sequence length="244" mass="28205">MSNPFLEDEGPQPPQVLRTPIEIAANLKLLQQGHTPLTIRFPERSHRFQSYIVAIDRERNLVALDELIPAEGERILLNGEPFHIEAFHDGVRMAWDCSEKVTASELEGARCYWSWLPAEMIYHQRRNAFRVPLKQGELIPVELAGKKLNSSLKGQLLDISATGCRLRFQGNISERLHSGEVYELFRLSLPFGTITTAIEARHIQYDEKLDITYVGIRFHRLSGLDQRQIERFVYQLQREARRTD</sequence>
<dbReference type="Pfam" id="PF07317">
    <property type="entry name" value="PilZN"/>
    <property type="match status" value="1"/>
</dbReference>
<keyword evidence="7" id="KW-1185">Reference proteome</keyword>
<accession>A0A2T5P6A2</accession>
<comment type="caution">
    <text evidence="6">The sequence shown here is derived from an EMBL/GenBank/DDBJ whole genome shotgun (WGS) entry which is preliminary data.</text>
</comment>
<dbReference type="Gene3D" id="2.40.10.220">
    <property type="entry name" value="predicted glycosyltransferase like domains"/>
    <property type="match status" value="1"/>
</dbReference>
<dbReference type="Pfam" id="PF07238">
    <property type="entry name" value="PilZ"/>
    <property type="match status" value="1"/>
</dbReference>
<dbReference type="InterPro" id="IPR009875">
    <property type="entry name" value="PilZ_domain"/>
</dbReference>
<dbReference type="EMBL" id="QASN01000020">
    <property type="protein sequence ID" value="PTU73244.1"/>
    <property type="molecule type" value="Genomic_DNA"/>
</dbReference>
<dbReference type="AlphaFoldDB" id="A0A2T5P6A2"/>
<evidence type="ECO:0000256" key="1">
    <source>
        <dbReference type="ARBA" id="ARBA00022636"/>
    </source>
</evidence>
<keyword evidence="2" id="KW-0547">Nucleotide-binding</keyword>
<evidence type="ECO:0000313" key="7">
    <source>
        <dbReference type="Proteomes" id="UP000244064"/>
    </source>
</evidence>
<name>A0A2T5P6A2_9PSED</name>
<dbReference type="Gene3D" id="2.30.110.10">
    <property type="entry name" value="Electron Transport, Fmn-binding Protein, Chain A"/>
    <property type="match status" value="1"/>
</dbReference>
<organism evidence="6 7">
    <name type="scientific">Pseudomonas mangrovi</name>
    <dbReference type="NCBI Taxonomy" id="2161748"/>
    <lineage>
        <taxon>Bacteria</taxon>
        <taxon>Pseudomonadati</taxon>
        <taxon>Pseudomonadota</taxon>
        <taxon>Gammaproteobacteria</taxon>
        <taxon>Pseudomonadales</taxon>
        <taxon>Pseudomonadaceae</taxon>
        <taxon>Pseudomonas</taxon>
    </lineage>
</organism>
<dbReference type="InterPro" id="IPR012349">
    <property type="entry name" value="Split_barrel_FMN-bd"/>
</dbReference>
<keyword evidence="3" id="KW-0975">Bacterial flagellum</keyword>
<proteinExistence type="predicted"/>
<evidence type="ECO:0000256" key="3">
    <source>
        <dbReference type="ARBA" id="ARBA00023143"/>
    </source>
</evidence>
<evidence type="ECO:0000313" key="6">
    <source>
        <dbReference type="EMBL" id="PTU73244.1"/>
    </source>
</evidence>
<protein>
    <submittedName>
        <fullName evidence="6">Pilus assembly protein PilZ</fullName>
    </submittedName>
</protein>
<dbReference type="InterPro" id="IPR009926">
    <property type="entry name" value="T3SS_YcgR_PilZN"/>
</dbReference>
<dbReference type="GO" id="GO:0035438">
    <property type="term" value="F:cyclic-di-GMP binding"/>
    <property type="evidence" value="ECO:0007669"/>
    <property type="project" value="InterPro"/>
</dbReference>